<dbReference type="SUPFAM" id="SSF57850">
    <property type="entry name" value="RING/U-box"/>
    <property type="match status" value="1"/>
</dbReference>
<evidence type="ECO:0000259" key="10">
    <source>
        <dbReference type="PROSITE" id="PS50089"/>
    </source>
</evidence>
<protein>
    <recommendedName>
        <fullName evidence="2">RING-type E3 ubiquitin transferase</fullName>
        <ecNumber evidence="2">2.3.2.27</ecNumber>
    </recommendedName>
</protein>
<dbReference type="GO" id="GO:0005737">
    <property type="term" value="C:cytoplasm"/>
    <property type="evidence" value="ECO:0007669"/>
    <property type="project" value="TreeGrafter"/>
</dbReference>
<dbReference type="EC" id="2.3.2.27" evidence="2"/>
<keyword evidence="4" id="KW-0479">Metal-binding</keyword>
<dbReference type="eggNOG" id="KOG0800">
    <property type="taxonomic scope" value="Eukaryota"/>
</dbReference>
<evidence type="ECO:0000256" key="5">
    <source>
        <dbReference type="ARBA" id="ARBA00022771"/>
    </source>
</evidence>
<dbReference type="STRING" id="77586.A0A0D9X8P5"/>
<accession>A0A0D9X8P5</accession>
<feature type="region of interest" description="Disordered" evidence="9">
    <location>
        <begin position="253"/>
        <end position="317"/>
    </location>
</feature>
<comment type="catalytic activity">
    <reaction evidence="1">
        <text>S-ubiquitinyl-[E2 ubiquitin-conjugating enzyme]-L-cysteine + [acceptor protein]-L-lysine = [E2 ubiquitin-conjugating enzyme]-L-cysteine + N(6)-ubiquitinyl-[acceptor protein]-L-lysine.</text>
        <dbReference type="EC" id="2.3.2.27"/>
    </reaction>
</comment>
<proteinExistence type="predicted"/>
<evidence type="ECO:0000313" key="11">
    <source>
        <dbReference type="EnsemblPlants" id="LPERR08G14430.1"/>
    </source>
</evidence>
<keyword evidence="12" id="KW-1185">Reference proteome</keyword>
<reference evidence="11" key="3">
    <citation type="submission" date="2015-04" db="UniProtKB">
        <authorList>
            <consortium name="EnsemblPlants"/>
        </authorList>
    </citation>
    <scope>IDENTIFICATION</scope>
</reference>
<evidence type="ECO:0000256" key="8">
    <source>
        <dbReference type="PROSITE-ProRule" id="PRU00175"/>
    </source>
</evidence>
<dbReference type="Gramene" id="LPERR08G14430.1">
    <property type="protein sequence ID" value="LPERR08G14430.1"/>
    <property type="gene ID" value="LPERR08G14430"/>
</dbReference>
<evidence type="ECO:0000256" key="7">
    <source>
        <dbReference type="ARBA" id="ARBA00022833"/>
    </source>
</evidence>
<dbReference type="InterPro" id="IPR001841">
    <property type="entry name" value="Znf_RING"/>
</dbReference>
<dbReference type="AlphaFoldDB" id="A0A0D9X8P5"/>
<dbReference type="GO" id="GO:0008270">
    <property type="term" value="F:zinc ion binding"/>
    <property type="evidence" value="ECO:0007669"/>
    <property type="project" value="UniProtKB-KW"/>
</dbReference>
<keyword evidence="7" id="KW-0862">Zinc</keyword>
<dbReference type="PANTHER" id="PTHR15710">
    <property type="entry name" value="E3 UBIQUITIN-PROTEIN LIGASE PRAJA"/>
    <property type="match status" value="1"/>
</dbReference>
<dbReference type="Gene3D" id="3.30.40.10">
    <property type="entry name" value="Zinc/RING finger domain, C3HC4 (zinc finger)"/>
    <property type="match status" value="1"/>
</dbReference>
<evidence type="ECO:0000256" key="2">
    <source>
        <dbReference type="ARBA" id="ARBA00012483"/>
    </source>
</evidence>
<feature type="compositionally biased region" description="Pro residues" evidence="9">
    <location>
        <begin position="74"/>
        <end position="84"/>
    </location>
</feature>
<feature type="domain" description="RING-type" evidence="10">
    <location>
        <begin position="172"/>
        <end position="213"/>
    </location>
</feature>
<dbReference type="EnsemblPlants" id="LPERR08G14430.1">
    <property type="protein sequence ID" value="LPERR08G14430.1"/>
    <property type="gene ID" value="LPERR08G14430"/>
</dbReference>
<dbReference type="InterPro" id="IPR039525">
    <property type="entry name" value="RNF126-like_zinc-ribbon"/>
</dbReference>
<keyword evidence="3" id="KW-0808">Transferase</keyword>
<dbReference type="Pfam" id="PF14369">
    <property type="entry name" value="Zn_ribbon_19"/>
    <property type="match status" value="1"/>
</dbReference>
<dbReference type="Proteomes" id="UP000032180">
    <property type="component" value="Chromosome 8"/>
</dbReference>
<evidence type="ECO:0000256" key="3">
    <source>
        <dbReference type="ARBA" id="ARBA00022679"/>
    </source>
</evidence>
<dbReference type="PROSITE" id="PS50089">
    <property type="entry name" value="ZF_RING_2"/>
    <property type="match status" value="1"/>
</dbReference>
<reference evidence="11 12" key="1">
    <citation type="submission" date="2012-08" db="EMBL/GenBank/DDBJ databases">
        <title>Oryza genome evolution.</title>
        <authorList>
            <person name="Wing R.A."/>
        </authorList>
    </citation>
    <scope>NUCLEOTIDE SEQUENCE</scope>
</reference>
<feature type="compositionally biased region" description="Basic and acidic residues" evidence="9">
    <location>
        <begin position="307"/>
        <end position="317"/>
    </location>
</feature>
<sequence length="317" mass="32920">MSASSSPPPPPPVPAPADAAAPPPWFYCYECESTVSLPSPPTRRIVCPRCRGGFLEENPNHPPDEDEEQEEAGSPPPPPPPPPGFLSDSSSDEGGDLDLGMGPAATREYLSRLLHHHLYDEHMDVASAAAAAVSLLEQGGGGGGEGGENAPASAASIAALPTVEVSEPAAACAICKDDLPLASPARRLPCGHLYHSDCIVQWLEMRNSCPVCRSRLPAAAAAAACTQEAAAVAPSEQGPPPVRISIRLSSNRRRLRTNHEAAPQIAAASPTQLAQAVTGEGGGGPANSTETVSSEWPPLPESDAVMSEDREGQRFFD</sequence>
<dbReference type="InterPro" id="IPR013083">
    <property type="entry name" value="Znf_RING/FYVE/PHD"/>
</dbReference>
<evidence type="ECO:0000256" key="6">
    <source>
        <dbReference type="ARBA" id="ARBA00022786"/>
    </source>
</evidence>
<dbReference type="FunFam" id="3.30.40.10:FF:000415">
    <property type="entry name" value="E3 ubiquitin-protein ligase RNF181"/>
    <property type="match status" value="1"/>
</dbReference>
<evidence type="ECO:0000256" key="4">
    <source>
        <dbReference type="ARBA" id="ARBA00022723"/>
    </source>
</evidence>
<evidence type="ECO:0000313" key="12">
    <source>
        <dbReference type="Proteomes" id="UP000032180"/>
    </source>
</evidence>
<evidence type="ECO:0000256" key="9">
    <source>
        <dbReference type="SAM" id="MobiDB-lite"/>
    </source>
</evidence>
<dbReference type="GO" id="GO:0061630">
    <property type="term" value="F:ubiquitin protein ligase activity"/>
    <property type="evidence" value="ECO:0007669"/>
    <property type="project" value="UniProtKB-EC"/>
</dbReference>
<dbReference type="Pfam" id="PF13639">
    <property type="entry name" value="zf-RING_2"/>
    <property type="match status" value="1"/>
</dbReference>
<reference evidence="12" key="2">
    <citation type="submission" date="2013-12" db="EMBL/GenBank/DDBJ databases">
        <authorList>
            <person name="Yu Y."/>
            <person name="Lee S."/>
            <person name="de Baynast K."/>
            <person name="Wissotski M."/>
            <person name="Liu L."/>
            <person name="Talag J."/>
            <person name="Goicoechea J."/>
            <person name="Angelova A."/>
            <person name="Jetty R."/>
            <person name="Kudrna D."/>
            <person name="Golser W."/>
            <person name="Rivera L."/>
            <person name="Zhang J."/>
            <person name="Wing R."/>
        </authorList>
    </citation>
    <scope>NUCLEOTIDE SEQUENCE</scope>
</reference>
<dbReference type="GO" id="GO:0016567">
    <property type="term" value="P:protein ubiquitination"/>
    <property type="evidence" value="ECO:0007669"/>
    <property type="project" value="TreeGrafter"/>
</dbReference>
<name>A0A0D9X8P5_9ORYZ</name>
<keyword evidence="6" id="KW-0833">Ubl conjugation pathway</keyword>
<dbReference type="SMART" id="SM00184">
    <property type="entry name" value="RING"/>
    <property type="match status" value="1"/>
</dbReference>
<dbReference type="PANTHER" id="PTHR15710:SF230">
    <property type="entry name" value="OS08G0464400 PROTEIN"/>
    <property type="match status" value="1"/>
</dbReference>
<keyword evidence="5 8" id="KW-0863">Zinc-finger</keyword>
<dbReference type="HOGENOM" id="CLU_077521_0_0_1"/>
<feature type="region of interest" description="Disordered" evidence="9">
    <location>
        <begin position="52"/>
        <end position="102"/>
    </location>
</feature>
<organism evidence="11 12">
    <name type="scientific">Leersia perrieri</name>
    <dbReference type="NCBI Taxonomy" id="77586"/>
    <lineage>
        <taxon>Eukaryota</taxon>
        <taxon>Viridiplantae</taxon>
        <taxon>Streptophyta</taxon>
        <taxon>Embryophyta</taxon>
        <taxon>Tracheophyta</taxon>
        <taxon>Spermatophyta</taxon>
        <taxon>Magnoliopsida</taxon>
        <taxon>Liliopsida</taxon>
        <taxon>Poales</taxon>
        <taxon>Poaceae</taxon>
        <taxon>BOP clade</taxon>
        <taxon>Oryzoideae</taxon>
        <taxon>Oryzeae</taxon>
        <taxon>Oryzinae</taxon>
        <taxon>Leersia</taxon>
    </lineage>
</organism>
<evidence type="ECO:0000256" key="1">
    <source>
        <dbReference type="ARBA" id="ARBA00000900"/>
    </source>
</evidence>